<feature type="region of interest" description="Disordered" evidence="7">
    <location>
        <begin position="1008"/>
        <end position="1061"/>
    </location>
</feature>
<feature type="transmembrane region" description="Helical" evidence="8">
    <location>
        <begin position="21"/>
        <end position="39"/>
    </location>
</feature>
<feature type="compositionally biased region" description="Polar residues" evidence="7">
    <location>
        <begin position="383"/>
        <end position="392"/>
    </location>
</feature>
<evidence type="ECO:0000313" key="9">
    <source>
        <dbReference type="EMBL" id="CAE0720410.1"/>
    </source>
</evidence>
<feature type="compositionally biased region" description="Polar residues" evidence="7">
    <location>
        <begin position="584"/>
        <end position="593"/>
    </location>
</feature>
<dbReference type="Pfam" id="PF25539">
    <property type="entry name" value="Bestrophin_2"/>
    <property type="match status" value="1"/>
</dbReference>
<evidence type="ECO:0000256" key="4">
    <source>
        <dbReference type="ARBA" id="ARBA00022989"/>
    </source>
</evidence>
<feature type="compositionally biased region" description="Basic residues" evidence="7">
    <location>
        <begin position="1029"/>
        <end position="1038"/>
    </location>
</feature>
<feature type="compositionally biased region" description="Low complexity" evidence="7">
    <location>
        <begin position="179"/>
        <end position="231"/>
    </location>
</feature>
<dbReference type="GO" id="GO:0016020">
    <property type="term" value="C:membrane"/>
    <property type="evidence" value="ECO:0007669"/>
    <property type="project" value="UniProtKB-SubCell"/>
</dbReference>
<evidence type="ECO:0000256" key="6">
    <source>
        <dbReference type="ARBA" id="ARBA00023136"/>
    </source>
</evidence>
<sequence length="1061" mass="119391">MIRYDSDYFGLLQLTIFNGSAAYRTLLPSVFSTLLFLVYKYYFFKGKSALELNPNGDTALLTLHPFVITIYVMAHSLIINHRLNYCYQRYWESCSSIFMMTSKWIDSATTLASFHYQSAVYESDRPMSFGDLDKPLDQWMEMDKKKLAPVGGHKRTVTAVDDDDYAFNMTYYGNEDAESTGTSSSGPSASASTSSSRQSSHSQQKSSNSSRAAAAFDTTSRASSRRGNSASILSRRSFVSFHSRQRFRKYTDSENLRRAKERFARMPRLSDNDTNEGTNADETSPGQTNGPRRSILEVLFQWKTKRKSKTNSSAATVEGVQPPLPPSDGADHSDINQEAKSSPFFRQKHNSPSFIDRTGGGNNNNEGRPKHDTLSARFKASIDNRNGNSDKGTSLFMMPLPSKAEKPKKNRSPKLSKRKSVKKIKSSERHSTMKSSTLRPHRRRPSTDIPVPGVGRTVVKSFKPNPTWQQRNSIAMPRNTGLHSTALSQNTFYHFDFDAILLEEERKRKQEFRSRQLAELKHRFEQKGQAGRRRISLPAMAKNFRPTAILKRSGSHDRDDDNNTQVNPCPDPIERVGSEPTPPTASFSGLGNANDDSTRIQNIKYAGTEAVKITNLYPRLQFSNLPSLHGGQKYLNVGSKKTANKKVNIGFESSRSGLFPSDISNITRNNHKNERQSSFLPPVEKVNRRASLFLQEAAHLYSLMSAVAMASLRADMEGVSSPLVDYVPGQKFPPVNPEEMQIRILVEKIQDTQRSERNPHIAHAGGKIASKNNQDTSEIGGESDDGMGMDSTIVRIKRNNSYFNVLMFLFGLSRNSRQRTIYNASRPFAVLGGISNAEVEMLRKVRGHTAQHALCCLWLREFITREHLNGSTGNVHPPIMARVYQYISDGTAQYNNCCKTAFTDFPFPHAQLTSFFGFVSIFIFPLLFYTYVNNTMVGIMLNLFTVSCFYGILEVALELEEPFIRYPNDVPLNNYQAQFNEALIGSLYSGFHPDAWGDVVDNEGIFGTSNSSRGKSKNSLPSKVEKDNFRKRHSRNTKASRDNSILKTTKPKGRKNWQKSL</sequence>
<keyword evidence="3 8" id="KW-0812">Transmembrane</keyword>
<dbReference type="PANTHER" id="PTHR33281:SF20">
    <property type="match status" value="1"/>
</dbReference>
<accession>A0A7S4AMW1</accession>
<feature type="region of interest" description="Disordered" evidence="7">
    <location>
        <begin position="258"/>
        <end position="293"/>
    </location>
</feature>
<evidence type="ECO:0000256" key="3">
    <source>
        <dbReference type="ARBA" id="ARBA00022692"/>
    </source>
</evidence>
<dbReference type="InterPro" id="IPR044669">
    <property type="entry name" value="YneE/VCCN1/2-like"/>
</dbReference>
<feature type="region of interest" description="Disordered" evidence="7">
    <location>
        <begin position="551"/>
        <end position="593"/>
    </location>
</feature>
<keyword evidence="5" id="KW-0406">Ion transport</keyword>
<feature type="compositionally biased region" description="Polar residues" evidence="7">
    <location>
        <begin position="275"/>
        <end position="291"/>
    </location>
</feature>
<evidence type="ECO:0000256" key="8">
    <source>
        <dbReference type="SAM" id="Phobius"/>
    </source>
</evidence>
<feature type="region of interest" description="Disordered" evidence="7">
    <location>
        <begin position="306"/>
        <end position="456"/>
    </location>
</feature>
<dbReference type="AlphaFoldDB" id="A0A7S4AMW1"/>
<feature type="compositionally biased region" description="Basic and acidic residues" evidence="7">
    <location>
        <begin position="258"/>
        <end position="271"/>
    </location>
</feature>
<evidence type="ECO:0000256" key="2">
    <source>
        <dbReference type="ARBA" id="ARBA00022448"/>
    </source>
</evidence>
<feature type="transmembrane region" description="Helical" evidence="8">
    <location>
        <begin position="912"/>
        <end position="931"/>
    </location>
</feature>
<dbReference type="GO" id="GO:0005254">
    <property type="term" value="F:chloride channel activity"/>
    <property type="evidence" value="ECO:0007669"/>
    <property type="project" value="InterPro"/>
</dbReference>
<proteinExistence type="predicted"/>
<dbReference type="EMBL" id="HBIX01018446">
    <property type="protein sequence ID" value="CAE0720410.1"/>
    <property type="molecule type" value="Transcribed_RNA"/>
</dbReference>
<feature type="region of interest" description="Disordered" evidence="7">
    <location>
        <begin position="176"/>
        <end position="231"/>
    </location>
</feature>
<feature type="compositionally biased region" description="Basic residues" evidence="7">
    <location>
        <begin position="1049"/>
        <end position="1061"/>
    </location>
</feature>
<name>A0A7S4AMW1_9STRA</name>
<feature type="transmembrane region" description="Helical" evidence="8">
    <location>
        <begin position="937"/>
        <end position="957"/>
    </location>
</feature>
<protein>
    <submittedName>
        <fullName evidence="9">Uncharacterized protein</fullName>
    </submittedName>
</protein>
<evidence type="ECO:0000256" key="5">
    <source>
        <dbReference type="ARBA" id="ARBA00023065"/>
    </source>
</evidence>
<feature type="transmembrane region" description="Helical" evidence="8">
    <location>
        <begin position="59"/>
        <end position="79"/>
    </location>
</feature>
<evidence type="ECO:0000256" key="1">
    <source>
        <dbReference type="ARBA" id="ARBA00004141"/>
    </source>
</evidence>
<feature type="compositionally biased region" description="Basic residues" evidence="7">
    <location>
        <begin position="406"/>
        <end position="424"/>
    </location>
</feature>
<keyword evidence="4 8" id="KW-1133">Transmembrane helix</keyword>
<dbReference type="PANTHER" id="PTHR33281">
    <property type="entry name" value="UPF0187 PROTEIN YNEE"/>
    <property type="match status" value="1"/>
</dbReference>
<organism evidence="9">
    <name type="scientific">Pseudo-nitzschia australis</name>
    <dbReference type="NCBI Taxonomy" id="44445"/>
    <lineage>
        <taxon>Eukaryota</taxon>
        <taxon>Sar</taxon>
        <taxon>Stramenopiles</taxon>
        <taxon>Ochrophyta</taxon>
        <taxon>Bacillariophyta</taxon>
        <taxon>Bacillariophyceae</taxon>
        <taxon>Bacillariophycidae</taxon>
        <taxon>Bacillariales</taxon>
        <taxon>Bacillariaceae</taxon>
        <taxon>Pseudo-nitzschia</taxon>
    </lineage>
</organism>
<keyword evidence="2" id="KW-0813">Transport</keyword>
<feature type="region of interest" description="Disordered" evidence="7">
    <location>
        <begin position="763"/>
        <end position="784"/>
    </location>
</feature>
<comment type="subcellular location">
    <subcellularLocation>
        <location evidence="1">Membrane</location>
        <topology evidence="1">Multi-pass membrane protein</topology>
    </subcellularLocation>
</comment>
<keyword evidence="6 8" id="KW-0472">Membrane</keyword>
<evidence type="ECO:0000256" key="7">
    <source>
        <dbReference type="SAM" id="MobiDB-lite"/>
    </source>
</evidence>
<reference evidence="9" key="1">
    <citation type="submission" date="2021-01" db="EMBL/GenBank/DDBJ databases">
        <authorList>
            <person name="Corre E."/>
            <person name="Pelletier E."/>
            <person name="Niang G."/>
            <person name="Scheremetjew M."/>
            <person name="Finn R."/>
            <person name="Kale V."/>
            <person name="Holt S."/>
            <person name="Cochrane G."/>
            <person name="Meng A."/>
            <person name="Brown T."/>
            <person name="Cohen L."/>
        </authorList>
    </citation>
    <scope>NUCLEOTIDE SEQUENCE</scope>
    <source>
        <strain evidence="9">10249 10 AB</strain>
    </source>
</reference>
<feature type="compositionally biased region" description="Polar residues" evidence="7">
    <location>
        <begin position="1008"/>
        <end position="1021"/>
    </location>
</feature>
<gene>
    <name evidence="9" type="ORF">PAUS00366_LOCUS13164</name>
</gene>